<reference evidence="2" key="1">
    <citation type="journal article" date="2018" name="Genome Biol. Evol.">
        <title>Genomics and development of Lentinus tigrinus, a white-rot wood-decaying mushroom with dimorphic fruiting bodies.</title>
        <authorList>
            <person name="Wu B."/>
            <person name="Xu Z."/>
            <person name="Knudson A."/>
            <person name="Carlson A."/>
            <person name="Chen N."/>
            <person name="Kovaka S."/>
            <person name="LaButti K."/>
            <person name="Lipzen A."/>
            <person name="Pennachio C."/>
            <person name="Riley R."/>
            <person name="Schakwitz W."/>
            <person name="Umezawa K."/>
            <person name="Ohm R.A."/>
            <person name="Grigoriev I.V."/>
            <person name="Nagy L.G."/>
            <person name="Gibbons J."/>
            <person name="Hibbett D."/>
        </authorList>
    </citation>
    <scope>NUCLEOTIDE SEQUENCE [LARGE SCALE GENOMIC DNA]</scope>
    <source>
        <strain evidence="2">ALCF2SS1-6</strain>
    </source>
</reference>
<dbReference type="STRING" id="1328759.A0A5C2S234"/>
<name>A0A5C2S234_9APHY</name>
<dbReference type="EMBL" id="ML122280">
    <property type="protein sequence ID" value="RPD57502.1"/>
    <property type="molecule type" value="Genomic_DNA"/>
</dbReference>
<feature type="region of interest" description="Disordered" evidence="1">
    <location>
        <begin position="249"/>
        <end position="351"/>
    </location>
</feature>
<feature type="compositionally biased region" description="Low complexity" evidence="1">
    <location>
        <begin position="290"/>
        <end position="316"/>
    </location>
</feature>
<evidence type="ECO:0000313" key="2">
    <source>
        <dbReference type="EMBL" id="RPD57502.1"/>
    </source>
</evidence>
<dbReference type="OrthoDB" id="2753367at2759"/>
<proteinExistence type="predicted"/>
<organism evidence="2 3">
    <name type="scientific">Lentinus tigrinus ALCF2SS1-6</name>
    <dbReference type="NCBI Taxonomy" id="1328759"/>
    <lineage>
        <taxon>Eukaryota</taxon>
        <taxon>Fungi</taxon>
        <taxon>Dikarya</taxon>
        <taxon>Basidiomycota</taxon>
        <taxon>Agaricomycotina</taxon>
        <taxon>Agaricomycetes</taxon>
        <taxon>Polyporales</taxon>
        <taxon>Polyporaceae</taxon>
        <taxon>Lentinus</taxon>
    </lineage>
</organism>
<protein>
    <submittedName>
        <fullName evidence="2">Uncharacterized protein</fullName>
    </submittedName>
</protein>
<feature type="compositionally biased region" description="Basic residues" evidence="1">
    <location>
        <begin position="340"/>
        <end position="351"/>
    </location>
</feature>
<evidence type="ECO:0000313" key="3">
    <source>
        <dbReference type="Proteomes" id="UP000313359"/>
    </source>
</evidence>
<evidence type="ECO:0000256" key="1">
    <source>
        <dbReference type="SAM" id="MobiDB-lite"/>
    </source>
</evidence>
<sequence length="351" mass="37877">MSNPPASTSTGSQLTALVIYENVRVLSQTSRHLIFDCQLFGLMSRSLDTPLIVSLRYFNGDRLSFNNDVGAMVVRADITQCDRDAILELTNNDAGDDDSDRLVQSDFYLVGDIKWVLPLKSIQESFDLEQVHPPMISANGIVLSKTDELHDSTLDPTGPVAIFTMEPTQYTSYYGRDTDPRKLTIKAFFRLKSKRYEHGAPLPWPGRIVHVDGRLHDVLRDSDSGRTTCIIAVEDIDSLASGILPHSARAGVQAHGSRKRKFAFDPSASRSIPGPSTLPPDSTGADPTGSASTSAQLSAADDLSPLSSSSPLASDSMEMTGDALAPIQSSEPVAAPPPAKRYHASHGGKGR</sequence>
<accession>A0A5C2S234</accession>
<dbReference type="AlphaFoldDB" id="A0A5C2S234"/>
<gene>
    <name evidence="2" type="ORF">L227DRAFT_530096</name>
</gene>
<keyword evidence="3" id="KW-1185">Reference proteome</keyword>
<dbReference type="Proteomes" id="UP000313359">
    <property type="component" value="Unassembled WGS sequence"/>
</dbReference>